<dbReference type="GO" id="GO:0030973">
    <property type="term" value="F:molybdate ion binding"/>
    <property type="evidence" value="ECO:0007669"/>
    <property type="project" value="TreeGrafter"/>
</dbReference>
<comment type="caution">
    <text evidence="1">The sequence shown here is derived from an EMBL/GenBank/DDBJ whole genome shotgun (WGS) entry which is preliminary data.</text>
</comment>
<reference evidence="1 2" key="1">
    <citation type="submission" date="2019-03" db="EMBL/GenBank/DDBJ databases">
        <title>Genomic Encyclopedia of Type Strains, Phase IV (KMG-IV): sequencing the most valuable type-strain genomes for metagenomic binning, comparative biology and taxonomic classification.</title>
        <authorList>
            <person name="Goeker M."/>
        </authorList>
    </citation>
    <scope>NUCLEOTIDE SEQUENCE [LARGE SCALE GENOMIC DNA]</scope>
    <source>
        <strain evidence="1 2">DSM 24591</strain>
    </source>
</reference>
<name>A0A4R3LU69_9BURK</name>
<dbReference type="OrthoDB" id="8902433at2"/>
<dbReference type="Proteomes" id="UP000295525">
    <property type="component" value="Unassembled WGS sequence"/>
</dbReference>
<evidence type="ECO:0000313" key="2">
    <source>
        <dbReference type="Proteomes" id="UP000295525"/>
    </source>
</evidence>
<dbReference type="Pfam" id="PF13531">
    <property type="entry name" value="SBP_bac_11"/>
    <property type="match status" value="1"/>
</dbReference>
<dbReference type="InterPro" id="IPR050682">
    <property type="entry name" value="ModA/WtpA"/>
</dbReference>
<accession>A0A4R3LU69</accession>
<dbReference type="PANTHER" id="PTHR30632">
    <property type="entry name" value="MOLYBDATE-BINDING PERIPLASMIC PROTEIN"/>
    <property type="match status" value="1"/>
</dbReference>
<dbReference type="AlphaFoldDB" id="A0A4R3LU69"/>
<organism evidence="1 2">
    <name type="scientific">Paralcaligenes ureilyticus</name>
    <dbReference type="NCBI Taxonomy" id="627131"/>
    <lineage>
        <taxon>Bacteria</taxon>
        <taxon>Pseudomonadati</taxon>
        <taxon>Pseudomonadota</taxon>
        <taxon>Betaproteobacteria</taxon>
        <taxon>Burkholderiales</taxon>
        <taxon>Alcaligenaceae</taxon>
        <taxon>Paralcaligenes</taxon>
    </lineage>
</organism>
<gene>
    <name evidence="1" type="ORF">EDC26_11370</name>
</gene>
<dbReference type="PANTHER" id="PTHR30632:SF11">
    <property type="entry name" value="BLR4797 PROTEIN"/>
    <property type="match status" value="1"/>
</dbReference>
<dbReference type="Gene3D" id="3.40.190.10">
    <property type="entry name" value="Periplasmic binding protein-like II"/>
    <property type="match status" value="2"/>
</dbReference>
<sequence>MDLCLLSGGAAFGLVSHIRKDFEARNHCCITGEFGAVGMMKDKLLAGEACDVIILSRKLIDQLARDARVIRESIRDLGVVSTGTAVIEGEAPPVITDEVSLAKALLAASGVYVPDMSKSTAGIHMKNVFERLQVFDRIKERIQEFPNGATAMKAMASKAAPHSLGCTQLTEIMATSGVTVVAALPKSCALDTVYTVAIPSASGQVDLAGVLIDGLCDASLDKFKRDNGFSK</sequence>
<dbReference type="EMBL" id="SMAJ01000013">
    <property type="protein sequence ID" value="TCT04092.1"/>
    <property type="molecule type" value="Genomic_DNA"/>
</dbReference>
<proteinExistence type="predicted"/>
<evidence type="ECO:0000313" key="1">
    <source>
        <dbReference type="EMBL" id="TCT04092.1"/>
    </source>
</evidence>
<dbReference type="GO" id="GO:0015689">
    <property type="term" value="P:molybdate ion transport"/>
    <property type="evidence" value="ECO:0007669"/>
    <property type="project" value="TreeGrafter"/>
</dbReference>
<dbReference type="SUPFAM" id="SSF53850">
    <property type="entry name" value="Periplasmic binding protein-like II"/>
    <property type="match status" value="1"/>
</dbReference>
<protein>
    <submittedName>
        <fullName evidence="1">Molybdate transport system substrate-binding protein</fullName>
    </submittedName>
</protein>
<dbReference type="RefSeq" id="WP_132584100.1">
    <property type="nucleotide sequence ID" value="NZ_SMAJ01000013.1"/>
</dbReference>
<keyword evidence="2" id="KW-1185">Reference proteome</keyword>